<sequence length="237" mass="27742">MKPLSGMKLFYSFSIYIIAALLMWLQTHYTIPYLREKTGLEPILFWFVIGALGIFLPLILLAMAILKSERYKLNSRTWYKRMRFVRMTGPDWMWSIFGILITGIGMVVVMGIITLFVDKLDYTPSFMEFEPLSAGRYWLLAVWFVFWIFNIMGEEILWRGVMQPRQELIFGRYTWVVQGTGWSLFHLAFGWQLWVILLPMMFIQPYIVQKTRNTWTGVIIHGVINGPSFIAIALGAI</sequence>
<dbReference type="Pfam" id="PF02517">
    <property type="entry name" value="Rce1-like"/>
    <property type="match status" value="1"/>
</dbReference>
<organism evidence="3 4">
    <name type="scientific">Parabacteroides gordonii MS-1 = DSM 23371</name>
    <dbReference type="NCBI Taxonomy" id="1203610"/>
    <lineage>
        <taxon>Bacteria</taxon>
        <taxon>Pseudomonadati</taxon>
        <taxon>Bacteroidota</taxon>
        <taxon>Bacteroidia</taxon>
        <taxon>Bacteroidales</taxon>
        <taxon>Tannerellaceae</taxon>
        <taxon>Parabacteroides</taxon>
    </lineage>
</organism>
<dbReference type="RefSeq" id="WP_044193088.1">
    <property type="nucleotide sequence ID" value="NZ_KE386763.1"/>
</dbReference>
<dbReference type="Proteomes" id="UP000033035">
    <property type="component" value="Unassembled WGS sequence"/>
</dbReference>
<keyword evidence="4" id="KW-1185">Reference proteome</keyword>
<dbReference type="GO" id="GO:0004175">
    <property type="term" value="F:endopeptidase activity"/>
    <property type="evidence" value="ECO:0007669"/>
    <property type="project" value="UniProtKB-ARBA"/>
</dbReference>
<feature type="transmembrane region" description="Helical" evidence="1">
    <location>
        <begin position="43"/>
        <end position="66"/>
    </location>
</feature>
<dbReference type="EMBL" id="AQHW01000025">
    <property type="protein sequence ID" value="KKB49423.1"/>
    <property type="molecule type" value="Genomic_DNA"/>
</dbReference>
<accession>A0A0F5IV70</accession>
<dbReference type="AlphaFoldDB" id="A0A0F5IV70"/>
<dbReference type="HOGENOM" id="CLU_1154551_0_0_10"/>
<feature type="domain" description="CAAX prenyl protease 2/Lysostaphin resistance protein A-like" evidence="2">
    <location>
        <begin position="138"/>
        <end position="225"/>
    </location>
</feature>
<protein>
    <recommendedName>
        <fullName evidence="2">CAAX prenyl protease 2/Lysostaphin resistance protein A-like domain-containing protein</fullName>
    </recommendedName>
</protein>
<feature type="transmembrane region" description="Helical" evidence="1">
    <location>
        <begin position="215"/>
        <end position="236"/>
    </location>
</feature>
<evidence type="ECO:0000256" key="1">
    <source>
        <dbReference type="SAM" id="Phobius"/>
    </source>
</evidence>
<evidence type="ECO:0000313" key="3">
    <source>
        <dbReference type="EMBL" id="KKB49423.1"/>
    </source>
</evidence>
<proteinExistence type="predicted"/>
<keyword evidence="1" id="KW-0472">Membrane</keyword>
<dbReference type="STRING" id="1203610.HMPREF1536_04487"/>
<feature type="transmembrane region" description="Helical" evidence="1">
    <location>
        <begin position="137"/>
        <end position="158"/>
    </location>
</feature>
<gene>
    <name evidence="3" type="ORF">HMPREF1536_04487</name>
</gene>
<feature type="transmembrane region" description="Helical" evidence="1">
    <location>
        <begin position="179"/>
        <end position="203"/>
    </location>
</feature>
<dbReference type="PATRIC" id="fig|1203610.3.peg.4574"/>
<keyword evidence="1" id="KW-1133">Transmembrane helix</keyword>
<dbReference type="InterPro" id="IPR003675">
    <property type="entry name" value="Rce1/LyrA-like_dom"/>
</dbReference>
<keyword evidence="1" id="KW-0812">Transmembrane</keyword>
<reference evidence="3 4" key="1">
    <citation type="submission" date="2013-04" db="EMBL/GenBank/DDBJ databases">
        <title>The Genome Sequence of Parabacteroides gordonii DSM 23371.</title>
        <authorList>
            <consortium name="The Broad Institute Genomics Platform"/>
            <person name="Earl A."/>
            <person name="Ward D."/>
            <person name="Feldgarden M."/>
            <person name="Gevers D."/>
            <person name="Martens E."/>
            <person name="Sakamoto M."/>
            <person name="Benno Y."/>
            <person name="Suzuki N."/>
            <person name="Matsunaga N."/>
            <person name="Koshihara K."/>
            <person name="Seki M."/>
            <person name="Komiya H."/>
            <person name="Walker B."/>
            <person name="Young S."/>
            <person name="Zeng Q."/>
            <person name="Gargeya S."/>
            <person name="Fitzgerald M."/>
            <person name="Haas B."/>
            <person name="Abouelleil A."/>
            <person name="Allen A.W."/>
            <person name="Alvarado L."/>
            <person name="Arachchi H.M."/>
            <person name="Berlin A.M."/>
            <person name="Chapman S.B."/>
            <person name="Gainer-Dewar J."/>
            <person name="Goldberg J."/>
            <person name="Griggs A."/>
            <person name="Gujja S."/>
            <person name="Hansen M."/>
            <person name="Howarth C."/>
            <person name="Imamovic A."/>
            <person name="Ireland A."/>
            <person name="Larimer J."/>
            <person name="McCowan C."/>
            <person name="Murphy C."/>
            <person name="Pearson M."/>
            <person name="Poon T.W."/>
            <person name="Priest M."/>
            <person name="Roberts A."/>
            <person name="Saif S."/>
            <person name="Shea T."/>
            <person name="Sisk P."/>
            <person name="Sykes S."/>
            <person name="Wortman J."/>
            <person name="Nusbaum C."/>
            <person name="Birren B."/>
        </authorList>
    </citation>
    <scope>NUCLEOTIDE SEQUENCE [LARGE SCALE GENOMIC DNA]</scope>
    <source>
        <strain evidence="3 4">MS-1</strain>
    </source>
</reference>
<comment type="caution">
    <text evidence="3">The sequence shown here is derived from an EMBL/GenBank/DDBJ whole genome shotgun (WGS) entry which is preliminary data.</text>
</comment>
<feature type="transmembrane region" description="Helical" evidence="1">
    <location>
        <begin position="9"/>
        <end position="31"/>
    </location>
</feature>
<dbReference type="GO" id="GO:0080120">
    <property type="term" value="P:CAAX-box protein maturation"/>
    <property type="evidence" value="ECO:0007669"/>
    <property type="project" value="UniProtKB-ARBA"/>
</dbReference>
<feature type="transmembrane region" description="Helical" evidence="1">
    <location>
        <begin position="92"/>
        <end position="117"/>
    </location>
</feature>
<name>A0A0F5IV70_9BACT</name>
<evidence type="ECO:0000259" key="2">
    <source>
        <dbReference type="Pfam" id="PF02517"/>
    </source>
</evidence>
<evidence type="ECO:0000313" key="4">
    <source>
        <dbReference type="Proteomes" id="UP000033035"/>
    </source>
</evidence>